<dbReference type="Gene3D" id="3.30.1360.170">
    <property type="match status" value="2"/>
</dbReference>
<organism evidence="1">
    <name type="scientific">Siphoviridae sp. ctfrT39</name>
    <dbReference type="NCBI Taxonomy" id="2825598"/>
    <lineage>
        <taxon>Viruses</taxon>
        <taxon>Duplodnaviria</taxon>
        <taxon>Heunggongvirae</taxon>
        <taxon>Uroviricota</taxon>
        <taxon>Caudoviricetes</taxon>
    </lineage>
</organism>
<dbReference type="CDD" id="cd20175">
    <property type="entry name" value="ThyX"/>
    <property type="match status" value="1"/>
</dbReference>
<proteinExistence type="predicted"/>
<dbReference type="InterPro" id="IPR003669">
    <property type="entry name" value="Thymidylate_synthase_ThyX"/>
</dbReference>
<dbReference type="EMBL" id="BK016120">
    <property type="protein sequence ID" value="DAF96604.1"/>
    <property type="molecule type" value="Genomic_DNA"/>
</dbReference>
<accession>A0A8S5UQB2</accession>
<protein>
    <submittedName>
        <fullName evidence="1">Thymidylate synthase complementing protein</fullName>
    </submittedName>
</protein>
<dbReference type="GO" id="GO:0070402">
    <property type="term" value="F:NADPH binding"/>
    <property type="evidence" value="ECO:0007669"/>
    <property type="project" value="TreeGrafter"/>
</dbReference>
<sequence length="298" mass="35223">MKMIIPGVEWWPQKTGTQQVARVGRICYKSKGKQPDEKLSEEKKEEFREEQAVKMVNSFWKSGHRSMLRHGTLYFFVKNDNKMPRSLWSLLVASPYINYAVQEKKVWISSNMQFLGEHAEILEILTPYQVKEDEFIEKTLKYECKKALYLLRMTMVVTTQISTSRELNRTSPNSISEQSTRYVDLEKKGGVQIARPHWLHEGTRWQKFLYLAGCKIADWLYRRLLKSGMKPQDARGILPLDTYTVVAYTYTLKEWKHILDLRFHESTGKAHPNAKEIGYLIHRIITERMMEYDKDFEI</sequence>
<dbReference type="GO" id="GO:0004799">
    <property type="term" value="F:thymidylate synthase activity"/>
    <property type="evidence" value="ECO:0007669"/>
    <property type="project" value="TreeGrafter"/>
</dbReference>
<dbReference type="PANTHER" id="PTHR34934">
    <property type="entry name" value="FLAVIN-DEPENDENT THYMIDYLATE SYNTHASE"/>
    <property type="match status" value="1"/>
</dbReference>
<dbReference type="PANTHER" id="PTHR34934:SF1">
    <property type="entry name" value="FLAVIN-DEPENDENT THYMIDYLATE SYNTHASE"/>
    <property type="match status" value="1"/>
</dbReference>
<dbReference type="GO" id="GO:0006231">
    <property type="term" value="P:dTMP biosynthetic process"/>
    <property type="evidence" value="ECO:0007669"/>
    <property type="project" value="InterPro"/>
</dbReference>
<evidence type="ECO:0000313" key="1">
    <source>
        <dbReference type="EMBL" id="DAF96604.1"/>
    </source>
</evidence>
<reference evidence="1" key="1">
    <citation type="journal article" date="2021" name="Proc. Natl. Acad. Sci. U.S.A.">
        <title>A Catalog of Tens of Thousands of Viruses from Human Metagenomes Reveals Hidden Associations with Chronic Diseases.</title>
        <authorList>
            <person name="Tisza M.J."/>
            <person name="Buck C.B."/>
        </authorList>
    </citation>
    <scope>NUCLEOTIDE SEQUENCE</scope>
    <source>
        <strain evidence="1">CtfrT39</strain>
    </source>
</reference>
<dbReference type="SUPFAM" id="SSF69796">
    <property type="entry name" value="Thymidylate synthase-complementing protein Thy1"/>
    <property type="match status" value="1"/>
</dbReference>
<name>A0A8S5UQB2_9CAUD</name>
<dbReference type="GO" id="GO:0050660">
    <property type="term" value="F:flavin adenine dinucleotide binding"/>
    <property type="evidence" value="ECO:0007669"/>
    <property type="project" value="InterPro"/>
</dbReference>
<dbReference type="Pfam" id="PF02511">
    <property type="entry name" value="Thy1"/>
    <property type="match status" value="1"/>
</dbReference>
<dbReference type="GO" id="GO:0050797">
    <property type="term" value="F:thymidylate synthase (FAD) activity"/>
    <property type="evidence" value="ECO:0007669"/>
    <property type="project" value="InterPro"/>
</dbReference>
<dbReference type="PROSITE" id="PS51331">
    <property type="entry name" value="THYX"/>
    <property type="match status" value="1"/>
</dbReference>
<dbReference type="InterPro" id="IPR036098">
    <property type="entry name" value="Thymidylate_synthase_ThyX_sf"/>
</dbReference>